<evidence type="ECO:0000313" key="3">
    <source>
        <dbReference type="Proteomes" id="UP000178574"/>
    </source>
</evidence>
<dbReference type="EMBL" id="MHQD01000002">
    <property type="protein sequence ID" value="OGZ96995.1"/>
    <property type="molecule type" value="Genomic_DNA"/>
</dbReference>
<dbReference type="InterPro" id="IPR051790">
    <property type="entry name" value="Cytochrome_c-biogenesis_DsbD"/>
</dbReference>
<proteinExistence type="predicted"/>
<dbReference type="PANTHER" id="PTHR31272:SF9">
    <property type="entry name" value="BLL1027 PROTEIN"/>
    <property type="match status" value="1"/>
</dbReference>
<keyword evidence="1" id="KW-0472">Membrane</keyword>
<dbReference type="Proteomes" id="UP000178574">
    <property type="component" value="Unassembled WGS sequence"/>
</dbReference>
<feature type="transmembrane region" description="Helical" evidence="1">
    <location>
        <begin position="162"/>
        <end position="185"/>
    </location>
</feature>
<sequence>MNKKFILGIGVAAAAIGFAAFLGAGGAGSKILWEISNNGTWLLPLVIVSAAIDSINPCAFSVLLLTIAFLTALGATRGKILRIGGSFIAGISLVYILIGLGLLQALHLFNTPHFVGKVAALVLVAFGAINLLNEFFPSFPIKFRIPSFVHRPMATLMEKGSAPAVFVLGGLVGLCEFPCTGGPYLMILGLLHDSATYVKGFGYLLLYNAIFILPLFLVLLIASAGPFLEKIRKWQKDERPLMRFGAAVAMITLGLFVFLFF</sequence>
<accession>A0A1G2KC99</accession>
<dbReference type="AlphaFoldDB" id="A0A1G2KC99"/>
<feature type="transmembrane region" description="Helical" evidence="1">
    <location>
        <begin position="87"/>
        <end position="106"/>
    </location>
</feature>
<gene>
    <name evidence="2" type="ORF">A2847_00745</name>
</gene>
<keyword evidence="1" id="KW-1133">Transmembrane helix</keyword>
<evidence type="ECO:0000313" key="2">
    <source>
        <dbReference type="EMBL" id="OGZ96995.1"/>
    </source>
</evidence>
<feature type="transmembrane region" description="Helical" evidence="1">
    <location>
        <begin position="118"/>
        <end position="141"/>
    </location>
</feature>
<protein>
    <submittedName>
        <fullName evidence="2">Uncharacterized protein</fullName>
    </submittedName>
</protein>
<comment type="caution">
    <text evidence="2">The sequence shown here is derived from an EMBL/GenBank/DDBJ whole genome shotgun (WGS) entry which is preliminary data.</text>
</comment>
<feature type="transmembrane region" description="Helical" evidence="1">
    <location>
        <begin position="205"/>
        <end position="228"/>
    </location>
</feature>
<feature type="transmembrane region" description="Helical" evidence="1">
    <location>
        <begin position="42"/>
        <end position="75"/>
    </location>
</feature>
<evidence type="ECO:0000256" key="1">
    <source>
        <dbReference type="SAM" id="Phobius"/>
    </source>
</evidence>
<organism evidence="2 3">
    <name type="scientific">Candidatus Sungbacteria bacterium RIFCSPHIGHO2_01_FULL_50_25</name>
    <dbReference type="NCBI Taxonomy" id="1802265"/>
    <lineage>
        <taxon>Bacteria</taxon>
        <taxon>Candidatus Sungiibacteriota</taxon>
    </lineage>
</organism>
<keyword evidence="1" id="KW-0812">Transmembrane</keyword>
<reference evidence="2 3" key="1">
    <citation type="journal article" date="2016" name="Nat. Commun.">
        <title>Thousands of microbial genomes shed light on interconnected biogeochemical processes in an aquifer system.</title>
        <authorList>
            <person name="Anantharaman K."/>
            <person name="Brown C.T."/>
            <person name="Hug L.A."/>
            <person name="Sharon I."/>
            <person name="Castelle C.J."/>
            <person name="Probst A.J."/>
            <person name="Thomas B.C."/>
            <person name="Singh A."/>
            <person name="Wilkins M.J."/>
            <person name="Karaoz U."/>
            <person name="Brodie E.L."/>
            <person name="Williams K.H."/>
            <person name="Hubbard S.S."/>
            <person name="Banfield J.F."/>
        </authorList>
    </citation>
    <scope>NUCLEOTIDE SEQUENCE [LARGE SCALE GENOMIC DNA]</scope>
</reference>
<dbReference type="PANTHER" id="PTHR31272">
    <property type="entry name" value="CYTOCHROME C-TYPE BIOGENESIS PROTEIN HI_1454-RELATED"/>
    <property type="match status" value="1"/>
</dbReference>
<name>A0A1G2KC99_9BACT</name>
<feature type="transmembrane region" description="Helical" evidence="1">
    <location>
        <begin position="240"/>
        <end position="260"/>
    </location>
</feature>